<keyword evidence="3" id="KW-1185">Reference proteome</keyword>
<sequence length="218" mass="24995">MQKIVILLLTTLSIIVFVSGCTEKGSVDTSDKTDEDTATKQLIEDKDTQIKQLEEKNEELQNTLQQIETDFNYMKEEAEYYNQFIDDILNDYSDAQLKDLAKELWDYELVVNEAPVPRDGIIEVQKNTIEISMVQKQPAYVVLPNDIFMQGKINGNYDEHINFNTNPTETYGTDGTIVTGMHYKFVDVEKDATISFSITEELKKRLGLDTSEVTIKNR</sequence>
<evidence type="ECO:0000313" key="3">
    <source>
        <dbReference type="Proteomes" id="UP001597040"/>
    </source>
</evidence>
<dbReference type="RefSeq" id="WP_390362978.1">
    <property type="nucleotide sequence ID" value="NZ_JBHTKJ010000035.1"/>
</dbReference>
<protein>
    <submittedName>
        <fullName evidence="2">Uncharacterized protein</fullName>
    </submittedName>
</protein>
<dbReference type="EMBL" id="JBHTKJ010000035">
    <property type="protein sequence ID" value="MFD1039317.1"/>
    <property type="molecule type" value="Genomic_DNA"/>
</dbReference>
<reference evidence="3" key="1">
    <citation type="journal article" date="2019" name="Int. J. Syst. Evol. Microbiol.">
        <title>The Global Catalogue of Microorganisms (GCM) 10K type strain sequencing project: providing services to taxonomists for standard genome sequencing and annotation.</title>
        <authorList>
            <consortium name="The Broad Institute Genomics Platform"/>
            <consortium name="The Broad Institute Genome Sequencing Center for Infectious Disease"/>
            <person name="Wu L."/>
            <person name="Ma J."/>
        </authorList>
    </citation>
    <scope>NUCLEOTIDE SEQUENCE [LARGE SCALE GENOMIC DNA]</scope>
    <source>
        <strain evidence="3">CCUG 56754</strain>
    </source>
</reference>
<name>A0ABW3LLU3_9BACI</name>
<organism evidence="2 3">
    <name type="scientific">Virgibacillus byunsanensis</name>
    <dbReference type="NCBI Taxonomy" id="570945"/>
    <lineage>
        <taxon>Bacteria</taxon>
        <taxon>Bacillati</taxon>
        <taxon>Bacillota</taxon>
        <taxon>Bacilli</taxon>
        <taxon>Bacillales</taxon>
        <taxon>Bacillaceae</taxon>
        <taxon>Virgibacillus</taxon>
    </lineage>
</organism>
<dbReference type="SUPFAM" id="SSF58042">
    <property type="entry name" value="Outer membrane lipoprotein"/>
    <property type="match status" value="1"/>
</dbReference>
<evidence type="ECO:0000256" key="1">
    <source>
        <dbReference type="SAM" id="Coils"/>
    </source>
</evidence>
<evidence type="ECO:0000313" key="2">
    <source>
        <dbReference type="EMBL" id="MFD1039317.1"/>
    </source>
</evidence>
<proteinExistence type="predicted"/>
<feature type="coiled-coil region" evidence="1">
    <location>
        <begin position="39"/>
        <end position="77"/>
    </location>
</feature>
<dbReference type="Proteomes" id="UP001597040">
    <property type="component" value="Unassembled WGS sequence"/>
</dbReference>
<dbReference type="PROSITE" id="PS51257">
    <property type="entry name" value="PROKAR_LIPOPROTEIN"/>
    <property type="match status" value="1"/>
</dbReference>
<gene>
    <name evidence="2" type="ORF">ACFQ3N_13070</name>
</gene>
<keyword evidence="1" id="KW-0175">Coiled coil</keyword>
<comment type="caution">
    <text evidence="2">The sequence shown here is derived from an EMBL/GenBank/DDBJ whole genome shotgun (WGS) entry which is preliminary data.</text>
</comment>
<accession>A0ABW3LLU3</accession>